<evidence type="ECO:0000256" key="5">
    <source>
        <dbReference type="SAM" id="MobiDB-lite"/>
    </source>
</evidence>
<evidence type="ECO:0000256" key="3">
    <source>
        <dbReference type="ARBA" id="ARBA00022741"/>
    </source>
</evidence>
<dbReference type="SUPFAM" id="SSF52540">
    <property type="entry name" value="P-loop containing nucleoside triphosphate hydrolases"/>
    <property type="match status" value="1"/>
</dbReference>
<sequence>MRRADHGAGCHDPGDNPRSAAQLAVDARALPRVRLTRPRRRFRGRRYGRRHVFGSDRRGRPNSGSDTGPAALLHQNARRLGSSTTEAESYGRPRTDKGMTELLRVEQLAITYGRPRRRRTVAPTVSGVGFALEAGSAIGIVGESGSGKSTCARAIAGLLPHAGRIELDGVQLPSPRPPAVRRQIQMVFQDPTSSLNPSIRCDRALMQVLPRRFGDAAHRRQRAHELLEQVRLPSRLFTSWPSELSGGQRQRVAIARALGAEPRVLITDEATSALDASVQATILELINSLRVSTGVGVIFISHDLTVVRATCDQVVVMKDGRVAEQGPVTDVYDRPRDSYTRTLIDAVPSVDSALARRHDATASQHRHWVRPEGALP</sequence>
<name>A0A4P6ECG3_9MICO</name>
<evidence type="ECO:0000256" key="1">
    <source>
        <dbReference type="ARBA" id="ARBA00005417"/>
    </source>
</evidence>
<dbReference type="InterPro" id="IPR050319">
    <property type="entry name" value="ABC_transp_ATP-bind"/>
</dbReference>
<proteinExistence type="inferred from homology"/>
<dbReference type="GO" id="GO:0055085">
    <property type="term" value="P:transmembrane transport"/>
    <property type="evidence" value="ECO:0007669"/>
    <property type="project" value="UniProtKB-ARBA"/>
</dbReference>
<keyword evidence="8" id="KW-1185">Reference proteome</keyword>
<gene>
    <name evidence="7" type="ORF">ET475_07885</name>
</gene>
<reference evidence="7 8" key="1">
    <citation type="submission" date="2019-01" db="EMBL/GenBank/DDBJ databases">
        <title>Genome sequencing of strain DFW100M-13.</title>
        <authorList>
            <person name="Heo J."/>
            <person name="Kim S.-J."/>
            <person name="Kim J.-S."/>
            <person name="Hong S.-B."/>
            <person name="Kwon S.-W."/>
        </authorList>
    </citation>
    <scope>NUCLEOTIDE SEQUENCE [LARGE SCALE GENOMIC DNA]</scope>
    <source>
        <strain evidence="7 8">DFW100M-13</strain>
    </source>
</reference>
<evidence type="ECO:0000256" key="4">
    <source>
        <dbReference type="ARBA" id="ARBA00022840"/>
    </source>
</evidence>
<dbReference type="InterPro" id="IPR017871">
    <property type="entry name" value="ABC_transporter-like_CS"/>
</dbReference>
<evidence type="ECO:0000313" key="7">
    <source>
        <dbReference type="EMBL" id="QAY59922.1"/>
    </source>
</evidence>
<dbReference type="InterPro" id="IPR027417">
    <property type="entry name" value="P-loop_NTPase"/>
</dbReference>
<dbReference type="InterPro" id="IPR003593">
    <property type="entry name" value="AAA+_ATPase"/>
</dbReference>
<dbReference type="InterPro" id="IPR003439">
    <property type="entry name" value="ABC_transporter-like_ATP-bd"/>
</dbReference>
<dbReference type="OrthoDB" id="8456289at2"/>
<dbReference type="Pfam" id="PF00005">
    <property type="entry name" value="ABC_tran"/>
    <property type="match status" value="1"/>
</dbReference>
<dbReference type="PROSITE" id="PS50893">
    <property type="entry name" value="ABC_TRANSPORTER_2"/>
    <property type="match status" value="1"/>
</dbReference>
<dbReference type="Proteomes" id="UP000293995">
    <property type="component" value="Chromosome"/>
</dbReference>
<evidence type="ECO:0000313" key="8">
    <source>
        <dbReference type="Proteomes" id="UP000293995"/>
    </source>
</evidence>
<dbReference type="EMBL" id="CP035494">
    <property type="protein sequence ID" value="QAY59922.1"/>
    <property type="molecule type" value="Genomic_DNA"/>
</dbReference>
<dbReference type="PROSITE" id="PS00211">
    <property type="entry name" value="ABC_TRANSPORTER_1"/>
    <property type="match status" value="1"/>
</dbReference>
<feature type="compositionally biased region" description="Basic residues" evidence="5">
    <location>
        <begin position="39"/>
        <end position="52"/>
    </location>
</feature>
<accession>A0A4P6ECG3</accession>
<keyword evidence="4 7" id="KW-0067">ATP-binding</keyword>
<comment type="similarity">
    <text evidence="1">Belongs to the ABC transporter superfamily.</text>
</comment>
<dbReference type="Gene3D" id="3.40.50.300">
    <property type="entry name" value="P-loop containing nucleotide triphosphate hydrolases"/>
    <property type="match status" value="1"/>
</dbReference>
<feature type="domain" description="ABC transporter" evidence="6">
    <location>
        <begin position="103"/>
        <end position="344"/>
    </location>
</feature>
<dbReference type="CDD" id="cd03257">
    <property type="entry name" value="ABC_NikE_OppD_transporters"/>
    <property type="match status" value="1"/>
</dbReference>
<keyword evidence="3" id="KW-0547">Nucleotide-binding</keyword>
<dbReference type="AlphaFoldDB" id="A0A4P6ECG3"/>
<protein>
    <submittedName>
        <fullName evidence="7">ABC transporter ATP-binding protein</fullName>
    </submittedName>
</protein>
<keyword evidence="2" id="KW-0813">Transport</keyword>
<evidence type="ECO:0000259" key="6">
    <source>
        <dbReference type="PROSITE" id="PS50893"/>
    </source>
</evidence>
<dbReference type="KEGG" id="mprt:ET475_07885"/>
<dbReference type="GO" id="GO:0005524">
    <property type="term" value="F:ATP binding"/>
    <property type="evidence" value="ECO:0007669"/>
    <property type="project" value="UniProtKB-KW"/>
</dbReference>
<dbReference type="PANTHER" id="PTHR43776:SF7">
    <property type="entry name" value="D,D-DIPEPTIDE TRANSPORT ATP-BINDING PROTEIN DDPF-RELATED"/>
    <property type="match status" value="1"/>
</dbReference>
<evidence type="ECO:0000256" key="2">
    <source>
        <dbReference type="ARBA" id="ARBA00022448"/>
    </source>
</evidence>
<organism evidence="7 8">
    <name type="scientific">Microbacterium protaetiae</name>
    <dbReference type="NCBI Taxonomy" id="2509458"/>
    <lineage>
        <taxon>Bacteria</taxon>
        <taxon>Bacillati</taxon>
        <taxon>Actinomycetota</taxon>
        <taxon>Actinomycetes</taxon>
        <taxon>Micrococcales</taxon>
        <taxon>Microbacteriaceae</taxon>
        <taxon>Microbacterium</taxon>
    </lineage>
</organism>
<dbReference type="PANTHER" id="PTHR43776">
    <property type="entry name" value="TRANSPORT ATP-BINDING PROTEIN"/>
    <property type="match status" value="1"/>
</dbReference>
<feature type="region of interest" description="Disordered" evidence="5">
    <location>
        <begin position="39"/>
        <end position="70"/>
    </location>
</feature>
<dbReference type="SMART" id="SM00382">
    <property type="entry name" value="AAA"/>
    <property type="match status" value="1"/>
</dbReference>
<dbReference type="GO" id="GO:0016887">
    <property type="term" value="F:ATP hydrolysis activity"/>
    <property type="evidence" value="ECO:0007669"/>
    <property type="project" value="InterPro"/>
</dbReference>